<organism evidence="6 7">
    <name type="scientific">Nakamurella endophytica</name>
    <dbReference type="NCBI Taxonomy" id="1748367"/>
    <lineage>
        <taxon>Bacteria</taxon>
        <taxon>Bacillati</taxon>
        <taxon>Actinomycetota</taxon>
        <taxon>Actinomycetes</taxon>
        <taxon>Nakamurellales</taxon>
        <taxon>Nakamurellaceae</taxon>
        <taxon>Nakamurella</taxon>
    </lineage>
</organism>
<dbReference type="EMBL" id="BMNA01000001">
    <property type="protein sequence ID" value="GGL90234.1"/>
    <property type="molecule type" value="Genomic_DNA"/>
</dbReference>
<dbReference type="Gene3D" id="1.10.10.10">
    <property type="entry name" value="Winged helix-like DNA-binding domain superfamily/Winged helix DNA-binding domain"/>
    <property type="match status" value="1"/>
</dbReference>
<proteinExistence type="predicted"/>
<dbReference type="Pfam" id="PF01047">
    <property type="entry name" value="MarR"/>
    <property type="match status" value="1"/>
</dbReference>
<dbReference type="SMART" id="SM00347">
    <property type="entry name" value="HTH_MARR"/>
    <property type="match status" value="1"/>
</dbReference>
<evidence type="ECO:0000313" key="7">
    <source>
        <dbReference type="Proteomes" id="UP000655208"/>
    </source>
</evidence>
<accession>A0A917SPQ5</accession>
<dbReference type="InterPro" id="IPR036390">
    <property type="entry name" value="WH_DNA-bd_sf"/>
</dbReference>
<evidence type="ECO:0000259" key="5">
    <source>
        <dbReference type="PROSITE" id="PS50995"/>
    </source>
</evidence>
<dbReference type="PANTHER" id="PTHR33164">
    <property type="entry name" value="TRANSCRIPTIONAL REGULATOR, MARR FAMILY"/>
    <property type="match status" value="1"/>
</dbReference>
<evidence type="ECO:0000256" key="4">
    <source>
        <dbReference type="SAM" id="MobiDB-lite"/>
    </source>
</evidence>
<feature type="region of interest" description="Disordered" evidence="4">
    <location>
        <begin position="149"/>
        <end position="212"/>
    </location>
</feature>
<feature type="domain" description="HTH marR-type" evidence="5">
    <location>
        <begin position="14"/>
        <end position="148"/>
    </location>
</feature>
<feature type="compositionally biased region" description="Polar residues" evidence="4">
    <location>
        <begin position="194"/>
        <end position="205"/>
    </location>
</feature>
<comment type="caution">
    <text evidence="6">The sequence shown here is derived from an EMBL/GenBank/DDBJ whole genome shotgun (WGS) entry which is preliminary data.</text>
</comment>
<keyword evidence="3" id="KW-0804">Transcription</keyword>
<feature type="compositionally biased region" description="Low complexity" evidence="4">
    <location>
        <begin position="149"/>
        <end position="160"/>
    </location>
</feature>
<evidence type="ECO:0000256" key="1">
    <source>
        <dbReference type="ARBA" id="ARBA00023015"/>
    </source>
</evidence>
<evidence type="ECO:0000256" key="2">
    <source>
        <dbReference type="ARBA" id="ARBA00023125"/>
    </source>
</evidence>
<keyword evidence="7" id="KW-1185">Reference proteome</keyword>
<dbReference type="GO" id="GO:0006950">
    <property type="term" value="P:response to stress"/>
    <property type="evidence" value="ECO:0007669"/>
    <property type="project" value="TreeGrafter"/>
</dbReference>
<dbReference type="PANTHER" id="PTHR33164:SF64">
    <property type="entry name" value="TRANSCRIPTIONAL REGULATOR SLYA"/>
    <property type="match status" value="1"/>
</dbReference>
<reference evidence="6" key="1">
    <citation type="journal article" date="2014" name="Int. J. Syst. Evol. Microbiol.">
        <title>Complete genome sequence of Corynebacterium casei LMG S-19264T (=DSM 44701T), isolated from a smear-ripened cheese.</title>
        <authorList>
            <consortium name="US DOE Joint Genome Institute (JGI-PGF)"/>
            <person name="Walter F."/>
            <person name="Albersmeier A."/>
            <person name="Kalinowski J."/>
            <person name="Ruckert C."/>
        </authorList>
    </citation>
    <scope>NUCLEOTIDE SEQUENCE</scope>
    <source>
        <strain evidence="6">CGMCC 4.7308</strain>
    </source>
</reference>
<keyword evidence="1" id="KW-0805">Transcription regulation</keyword>
<dbReference type="AlphaFoldDB" id="A0A917SPQ5"/>
<protein>
    <recommendedName>
        <fullName evidence="5">HTH marR-type domain-containing protein</fullName>
    </recommendedName>
</protein>
<dbReference type="GO" id="GO:0003700">
    <property type="term" value="F:DNA-binding transcription factor activity"/>
    <property type="evidence" value="ECO:0007669"/>
    <property type="project" value="InterPro"/>
</dbReference>
<dbReference type="Proteomes" id="UP000655208">
    <property type="component" value="Unassembled WGS sequence"/>
</dbReference>
<evidence type="ECO:0000256" key="3">
    <source>
        <dbReference type="ARBA" id="ARBA00023163"/>
    </source>
</evidence>
<dbReference type="InterPro" id="IPR036388">
    <property type="entry name" value="WH-like_DNA-bd_sf"/>
</dbReference>
<dbReference type="PROSITE" id="PS50995">
    <property type="entry name" value="HTH_MARR_2"/>
    <property type="match status" value="1"/>
</dbReference>
<reference evidence="6" key="2">
    <citation type="submission" date="2020-09" db="EMBL/GenBank/DDBJ databases">
        <authorList>
            <person name="Sun Q."/>
            <person name="Zhou Y."/>
        </authorList>
    </citation>
    <scope>NUCLEOTIDE SEQUENCE</scope>
    <source>
        <strain evidence="6">CGMCC 4.7308</strain>
    </source>
</reference>
<keyword evidence="2" id="KW-0238">DNA-binding</keyword>
<evidence type="ECO:0000313" key="6">
    <source>
        <dbReference type="EMBL" id="GGL90234.1"/>
    </source>
</evidence>
<dbReference type="GO" id="GO:0003677">
    <property type="term" value="F:DNA binding"/>
    <property type="evidence" value="ECO:0007669"/>
    <property type="project" value="UniProtKB-KW"/>
</dbReference>
<sequence length="212" mass="22374">MTRGGLVTRHRSAGDSPGFLLWRVTNTWQAAQRAALAPLGLTHVQFVLLASLTYTAADGPITQRRLAEHAAADPMMTSQVLRVLEGRGLVRRDPHPTDARARALSVTPEGRTLANRANAAVEACDDAFFSALGDDLAAFTRALGRLSSRGAGARQEQAGAPKGSVDPDPDAVKNPDAVTHPDPAPPAGGPVNGRDSSAPQPGTNRSPRERRR</sequence>
<dbReference type="InterPro" id="IPR000835">
    <property type="entry name" value="HTH_MarR-typ"/>
</dbReference>
<dbReference type="InterPro" id="IPR039422">
    <property type="entry name" value="MarR/SlyA-like"/>
</dbReference>
<gene>
    <name evidence="6" type="ORF">GCM10011594_07380</name>
</gene>
<name>A0A917SPQ5_9ACTN</name>
<dbReference type="SUPFAM" id="SSF46785">
    <property type="entry name" value="Winged helix' DNA-binding domain"/>
    <property type="match status" value="1"/>
</dbReference>